<feature type="region of interest" description="Disordered" evidence="1">
    <location>
        <begin position="1"/>
        <end position="52"/>
    </location>
</feature>
<reference evidence="2 3" key="1">
    <citation type="journal article" date="2015" name="Proc. Natl. Acad. Sci. U.S.A.">
        <title>The resurrection genome of Boea hygrometrica: A blueprint for survival of dehydration.</title>
        <authorList>
            <person name="Xiao L."/>
            <person name="Yang G."/>
            <person name="Zhang L."/>
            <person name="Yang X."/>
            <person name="Zhao S."/>
            <person name="Ji Z."/>
            <person name="Zhou Q."/>
            <person name="Hu M."/>
            <person name="Wang Y."/>
            <person name="Chen M."/>
            <person name="Xu Y."/>
            <person name="Jin H."/>
            <person name="Xiao X."/>
            <person name="Hu G."/>
            <person name="Bao F."/>
            <person name="Hu Y."/>
            <person name="Wan P."/>
            <person name="Li L."/>
            <person name="Deng X."/>
            <person name="Kuang T."/>
            <person name="Xiang C."/>
            <person name="Zhu J.K."/>
            <person name="Oliver M.J."/>
            <person name="He Y."/>
        </authorList>
    </citation>
    <scope>NUCLEOTIDE SEQUENCE [LARGE SCALE GENOMIC DNA]</scope>
    <source>
        <strain evidence="3">cv. XS01</strain>
    </source>
</reference>
<sequence>MARDPPAVPPPGPTGPTEPSLAQTMSQMVRPRGYKHTSVSRARGVIEPPSNSVKSLDIDALLPRFGPP</sequence>
<protein>
    <submittedName>
        <fullName evidence="2">Uncharacterized protein</fullName>
    </submittedName>
</protein>
<organism evidence="2 3">
    <name type="scientific">Dorcoceras hygrometricum</name>
    <dbReference type="NCBI Taxonomy" id="472368"/>
    <lineage>
        <taxon>Eukaryota</taxon>
        <taxon>Viridiplantae</taxon>
        <taxon>Streptophyta</taxon>
        <taxon>Embryophyta</taxon>
        <taxon>Tracheophyta</taxon>
        <taxon>Spermatophyta</taxon>
        <taxon>Magnoliopsida</taxon>
        <taxon>eudicotyledons</taxon>
        <taxon>Gunneridae</taxon>
        <taxon>Pentapetalae</taxon>
        <taxon>asterids</taxon>
        <taxon>lamiids</taxon>
        <taxon>Lamiales</taxon>
        <taxon>Gesneriaceae</taxon>
        <taxon>Didymocarpoideae</taxon>
        <taxon>Trichosporeae</taxon>
        <taxon>Loxocarpinae</taxon>
        <taxon>Dorcoceras</taxon>
    </lineage>
</organism>
<dbReference type="EMBL" id="KV014158">
    <property type="protein sequence ID" value="KZV22673.1"/>
    <property type="molecule type" value="Genomic_DNA"/>
</dbReference>
<gene>
    <name evidence="2" type="ORF">F511_43153</name>
</gene>
<evidence type="ECO:0000313" key="2">
    <source>
        <dbReference type="EMBL" id="KZV22673.1"/>
    </source>
</evidence>
<evidence type="ECO:0000256" key="1">
    <source>
        <dbReference type="SAM" id="MobiDB-lite"/>
    </source>
</evidence>
<accession>A0A2Z7ALU0</accession>
<dbReference type="Proteomes" id="UP000250235">
    <property type="component" value="Unassembled WGS sequence"/>
</dbReference>
<dbReference type="AlphaFoldDB" id="A0A2Z7ALU0"/>
<name>A0A2Z7ALU0_9LAMI</name>
<evidence type="ECO:0000313" key="3">
    <source>
        <dbReference type="Proteomes" id="UP000250235"/>
    </source>
</evidence>
<keyword evidence="3" id="KW-1185">Reference proteome</keyword>
<proteinExistence type="predicted"/>
<feature type="compositionally biased region" description="Pro residues" evidence="1">
    <location>
        <begin position="1"/>
        <end position="16"/>
    </location>
</feature>